<proteinExistence type="predicted"/>
<evidence type="ECO:0000313" key="1">
    <source>
        <dbReference type="EMBL" id="SLM91798.1"/>
    </source>
</evidence>
<organism evidence="1 2">
    <name type="scientific">Brevibacterium yomogidense</name>
    <dbReference type="NCBI Taxonomy" id="946573"/>
    <lineage>
        <taxon>Bacteria</taxon>
        <taxon>Bacillati</taxon>
        <taxon>Actinomycetota</taxon>
        <taxon>Actinomycetes</taxon>
        <taxon>Micrococcales</taxon>
        <taxon>Brevibacteriaceae</taxon>
        <taxon>Brevibacterium</taxon>
    </lineage>
</organism>
<dbReference type="EMBL" id="FWFF01000002">
    <property type="protein sequence ID" value="SLM91798.1"/>
    <property type="molecule type" value="Genomic_DNA"/>
</dbReference>
<reference evidence="2" key="1">
    <citation type="submission" date="2017-02" db="EMBL/GenBank/DDBJ databases">
        <authorList>
            <person name="Dridi B."/>
        </authorList>
    </citation>
    <scope>NUCLEOTIDE SEQUENCE [LARGE SCALE GENOMIC DNA]</scope>
    <source>
        <strain evidence="2">B Co 03.10</strain>
    </source>
</reference>
<name>A0A1X6X0I5_9MICO</name>
<sequence length="191" mass="20286">MLITLDAVAESIDAVPRRADALTPGHASDVEERARTSEHGGLSHLDSAAHVIGVLREAVLGNDAELLSNLSLVAESLSRNRHHTAAANPIGSSLTEYEAYVWHDAYVRHDADDDWCFAVPALDIEQRNHLHPSSIAWLAASAATLAGGVPANVRLIVGPSMDTADALDETEVPRVEEAARFSDAGVAEGRS</sequence>
<evidence type="ECO:0000313" key="2">
    <source>
        <dbReference type="Proteomes" id="UP000196581"/>
    </source>
</evidence>
<gene>
    <name evidence="1" type="ORF">FM105_02795</name>
</gene>
<dbReference type="AlphaFoldDB" id="A0A1X6X0I5"/>
<dbReference type="RefSeq" id="WP_087004396.1">
    <property type="nucleotide sequence ID" value="NZ_FWFF01000002.1"/>
</dbReference>
<protein>
    <submittedName>
        <fullName evidence="1">Uncharacterized protein</fullName>
    </submittedName>
</protein>
<accession>A0A1X6X0I5</accession>
<keyword evidence="2" id="KW-1185">Reference proteome</keyword>
<dbReference type="Proteomes" id="UP000196581">
    <property type="component" value="Unassembled WGS sequence"/>
</dbReference>